<proteinExistence type="predicted"/>
<reference evidence="3" key="2">
    <citation type="submission" date="2021-02" db="EMBL/GenBank/DDBJ databases">
        <title>Aspergillus puulaauensis MK2 genome sequence.</title>
        <authorList>
            <person name="Futagami T."/>
            <person name="Mori K."/>
            <person name="Kadooka C."/>
            <person name="Tanaka T."/>
        </authorList>
    </citation>
    <scope>NUCLEOTIDE SEQUENCE</scope>
    <source>
        <strain evidence="3">MK2</strain>
    </source>
</reference>
<feature type="domain" description="MOSC" evidence="2">
    <location>
        <begin position="184"/>
        <end position="361"/>
    </location>
</feature>
<dbReference type="KEGG" id="apuu:APUU_40413S"/>
<evidence type="ECO:0000313" key="4">
    <source>
        <dbReference type="Proteomes" id="UP000654913"/>
    </source>
</evidence>
<dbReference type="GeneID" id="64973974"/>
<dbReference type="PANTHER" id="PTHR14237:SF19">
    <property type="entry name" value="MITOCHONDRIAL AMIDOXIME REDUCING COMPONENT 1"/>
    <property type="match status" value="1"/>
</dbReference>
<dbReference type="SUPFAM" id="SSF141673">
    <property type="entry name" value="MOSC N-terminal domain-like"/>
    <property type="match status" value="1"/>
</dbReference>
<feature type="signal peptide" evidence="1">
    <location>
        <begin position="1"/>
        <end position="22"/>
    </location>
</feature>
<dbReference type="EMBL" id="AP024446">
    <property type="protein sequence ID" value="BCS23969.1"/>
    <property type="molecule type" value="Genomic_DNA"/>
</dbReference>
<organism evidence="3 4">
    <name type="scientific">Aspergillus puulaauensis</name>
    <dbReference type="NCBI Taxonomy" id="1220207"/>
    <lineage>
        <taxon>Eukaryota</taxon>
        <taxon>Fungi</taxon>
        <taxon>Dikarya</taxon>
        <taxon>Ascomycota</taxon>
        <taxon>Pezizomycotina</taxon>
        <taxon>Eurotiomycetes</taxon>
        <taxon>Eurotiomycetidae</taxon>
        <taxon>Eurotiales</taxon>
        <taxon>Aspergillaceae</taxon>
        <taxon>Aspergillus</taxon>
    </lineage>
</organism>
<dbReference type="AlphaFoldDB" id="A0A7R7XNN8"/>
<dbReference type="PROSITE" id="PS51340">
    <property type="entry name" value="MOSC"/>
    <property type="match status" value="1"/>
</dbReference>
<gene>
    <name evidence="3" type="ORF">APUU_40413S</name>
</gene>
<protein>
    <recommendedName>
        <fullName evidence="2">MOSC domain-containing protein</fullName>
    </recommendedName>
</protein>
<dbReference type="GO" id="GO:0030170">
    <property type="term" value="F:pyridoxal phosphate binding"/>
    <property type="evidence" value="ECO:0007669"/>
    <property type="project" value="InterPro"/>
</dbReference>
<keyword evidence="1" id="KW-0732">Signal</keyword>
<dbReference type="PANTHER" id="PTHR14237">
    <property type="entry name" value="MOLYBDOPTERIN COFACTOR SULFURASE MOSC"/>
    <property type="match status" value="1"/>
</dbReference>
<dbReference type="Pfam" id="PF03476">
    <property type="entry name" value="MOSC_N"/>
    <property type="match status" value="1"/>
</dbReference>
<accession>A0A7R7XNN8</accession>
<keyword evidence="4" id="KW-1185">Reference proteome</keyword>
<dbReference type="InterPro" id="IPR005303">
    <property type="entry name" value="MOCOS_middle"/>
</dbReference>
<evidence type="ECO:0000256" key="1">
    <source>
        <dbReference type="SAM" id="SignalP"/>
    </source>
</evidence>
<dbReference type="OrthoDB" id="17255at2759"/>
<evidence type="ECO:0000259" key="2">
    <source>
        <dbReference type="PROSITE" id="PS51340"/>
    </source>
</evidence>
<reference evidence="3" key="1">
    <citation type="submission" date="2021-01" db="EMBL/GenBank/DDBJ databases">
        <authorList>
            <consortium name="Aspergillus puulaauensis MK2 genome sequencing consortium"/>
            <person name="Kazuki M."/>
            <person name="Futagami T."/>
        </authorList>
    </citation>
    <scope>NUCLEOTIDE SEQUENCE</scope>
    <source>
        <strain evidence="3">MK2</strain>
    </source>
</reference>
<dbReference type="GO" id="GO:0030151">
    <property type="term" value="F:molybdenum ion binding"/>
    <property type="evidence" value="ECO:0007669"/>
    <property type="project" value="InterPro"/>
</dbReference>
<dbReference type="Pfam" id="PF03473">
    <property type="entry name" value="MOSC"/>
    <property type="match status" value="1"/>
</dbReference>
<feature type="chain" id="PRO_5031486934" description="MOSC domain-containing protein" evidence="1">
    <location>
        <begin position="23"/>
        <end position="373"/>
    </location>
</feature>
<dbReference type="InterPro" id="IPR005302">
    <property type="entry name" value="MoCF_Sase_C"/>
</dbReference>
<dbReference type="RefSeq" id="XP_041556163.1">
    <property type="nucleotide sequence ID" value="XM_041703481.1"/>
</dbReference>
<name>A0A7R7XNN8_9EURO</name>
<dbReference type="GO" id="GO:0003824">
    <property type="term" value="F:catalytic activity"/>
    <property type="evidence" value="ECO:0007669"/>
    <property type="project" value="InterPro"/>
</dbReference>
<sequence>MTPIFAAFLLLCFLATTPFLLRRILGPKPLRALLNRNDTPSQEPSEIISLRVYPIKSCRGFETLATKQCITGLDLDRRWMIVDAVTHVFLTIRQIPEMTLVTTGLSPNGESLLLSTTDETGNKGDTIAIPSHPDEAWLAQHTTLSSDIKIWDAVTDGYVYNPETGVNQMFSTFLNRPVVLVYKGPTPRVLKGNGDPRVLGRVQDTNFPDVLPVLIASQASIGELNGRLKAHGHEEITIERFRPNIIIREREGAAWVEDSWKTIRVSEPVEANPGSGSDGTLLEKGNRAEKALTFDIVARCGRCQVPNVDPETAVKHKNQPWDTLMSYRRVDEGLKYKPCFGMLGVPREEGEIRVGMRFDVLEETSEHRYIKGF</sequence>
<dbReference type="Proteomes" id="UP000654913">
    <property type="component" value="Chromosome 4"/>
</dbReference>
<evidence type="ECO:0000313" key="3">
    <source>
        <dbReference type="EMBL" id="BCS23969.1"/>
    </source>
</evidence>